<dbReference type="Pfam" id="PF01447">
    <property type="entry name" value="Peptidase_M4"/>
    <property type="match status" value="1"/>
</dbReference>
<feature type="domain" description="FTP" evidence="14">
    <location>
        <begin position="91"/>
        <end position="137"/>
    </location>
</feature>
<accession>A0ABT6NMM0</accession>
<evidence type="ECO:0000256" key="1">
    <source>
        <dbReference type="ARBA" id="ARBA00001947"/>
    </source>
</evidence>
<reference evidence="15 16" key="1">
    <citation type="submission" date="2023-04" db="EMBL/GenBank/DDBJ databases">
        <title>The genome sequence of Polyangium sorediatum DSM14670.</title>
        <authorList>
            <person name="Zhang X."/>
        </authorList>
    </citation>
    <scope>NUCLEOTIDE SEQUENCE [LARGE SCALE GENOMIC DNA]</scope>
    <source>
        <strain evidence="15 16">DSM 14670</strain>
    </source>
</reference>
<dbReference type="PANTHER" id="PTHR33794">
    <property type="entry name" value="BACILLOLYSIN"/>
    <property type="match status" value="1"/>
</dbReference>
<evidence type="ECO:0000256" key="9">
    <source>
        <dbReference type="ARBA" id="ARBA00023145"/>
    </source>
</evidence>
<organism evidence="15 16">
    <name type="scientific">Polyangium sorediatum</name>
    <dbReference type="NCBI Taxonomy" id="889274"/>
    <lineage>
        <taxon>Bacteria</taxon>
        <taxon>Pseudomonadati</taxon>
        <taxon>Myxococcota</taxon>
        <taxon>Polyangia</taxon>
        <taxon>Polyangiales</taxon>
        <taxon>Polyangiaceae</taxon>
        <taxon>Polyangium</taxon>
    </lineage>
</organism>
<feature type="region of interest" description="Disordered" evidence="10">
    <location>
        <begin position="437"/>
        <end position="462"/>
    </location>
</feature>
<feature type="domain" description="Peptidase M4" evidence="11">
    <location>
        <begin position="231"/>
        <end position="382"/>
    </location>
</feature>
<dbReference type="InterPro" id="IPR023612">
    <property type="entry name" value="Peptidase_M4"/>
</dbReference>
<evidence type="ECO:0000259" key="13">
    <source>
        <dbReference type="Pfam" id="PF03413"/>
    </source>
</evidence>
<keyword evidence="8" id="KW-0482">Metalloprotease</keyword>
<feature type="domain" description="PepSY" evidence="13">
    <location>
        <begin position="154"/>
        <end position="222"/>
    </location>
</feature>
<dbReference type="InterPro" id="IPR025711">
    <property type="entry name" value="PepSY"/>
</dbReference>
<evidence type="ECO:0000259" key="12">
    <source>
        <dbReference type="Pfam" id="PF02868"/>
    </source>
</evidence>
<evidence type="ECO:0000256" key="2">
    <source>
        <dbReference type="ARBA" id="ARBA00009388"/>
    </source>
</evidence>
<sequence>MSKKQPISVLGVRRFGKTLGGLSLVLAAGCAVSEMPEENLPAEGMEEAAAQGGKPVFTPAGDADQRTLAEAISRAHIAVNVEALGLESVEDIVVKRVRIDELSLAHTRMQQKFKGVPVFEGEAIVHLDRHGNLSDVTDGFVKHIRRGLSATPTLSEKQAIRAALDRYVCESCITAAPEVDLLVMRHAGEDHLAYRVKLRRIDSTRDTAMPVIFIDAHSGEEIHRYDNLQTAQGTSLYSGTVTIGTSVSASKYYPEDLTRKVGTFTYANGTSTVYRIADTDDVWNGSDQRVVVDAHFGASMVYDYFKTVHGRNGIDGAGGPTAYAAANGGAGLISSIVRYSTAYNNAFWDGTKMTYGDGDGSTFAPLVSLDIAAHEMTHGVTQYEANLTYQNESGALNESWSDVFGALVERYVYGESTDTWKIGEDCYTPGTSGDALRYMDDPHDASNGGYTSNDDPDHYSERYTGTSDNGGVHINSGIPNHAFYLLAKGGTHHLSGVAVTGIGADDAGKIWYKALADYMTASTNFAGARQATLSAASALFGGSSAQYTSTQSAWCAVGVGECPGTSSGGGGGSGTNLLTNGTFESSVSPWVLSGTGALYTNNGNYPQSGTGYPYFGNAVSVSGSMHQPITIPTGASPTLTFYLNVTTAETTTTTQYDQLFVELRSTSGTLLKTLATYSNLNKGTAGAYAQKSLSLAGYGGQTVRVQFRTTNDSSAITTFRVDTAEVK</sequence>
<dbReference type="PRINTS" id="PR00730">
    <property type="entry name" value="THERMOLYSIN"/>
</dbReference>
<dbReference type="Pfam" id="PF02868">
    <property type="entry name" value="Peptidase_M4_C"/>
    <property type="match status" value="1"/>
</dbReference>
<evidence type="ECO:0000259" key="11">
    <source>
        <dbReference type="Pfam" id="PF01447"/>
    </source>
</evidence>
<dbReference type="CDD" id="cd09597">
    <property type="entry name" value="M4_TLP"/>
    <property type="match status" value="1"/>
</dbReference>
<protein>
    <submittedName>
        <fullName evidence="15">M4 family metallopeptidase</fullName>
    </submittedName>
</protein>
<evidence type="ECO:0000256" key="7">
    <source>
        <dbReference type="ARBA" id="ARBA00022833"/>
    </source>
</evidence>
<comment type="caution">
    <text evidence="15">The sequence shown here is derived from an EMBL/GenBank/DDBJ whole genome shotgun (WGS) entry which is preliminary data.</text>
</comment>
<dbReference type="Gene3D" id="1.10.390.10">
    <property type="entry name" value="Neutral Protease Domain 2"/>
    <property type="match status" value="1"/>
</dbReference>
<dbReference type="InterPro" id="IPR027268">
    <property type="entry name" value="Peptidase_M4/M1_CTD_sf"/>
</dbReference>
<comment type="cofactor">
    <cofactor evidence="1">
        <name>Zn(2+)</name>
        <dbReference type="ChEBI" id="CHEBI:29105"/>
    </cofactor>
</comment>
<dbReference type="PANTHER" id="PTHR33794:SF1">
    <property type="entry name" value="BACILLOLYSIN"/>
    <property type="match status" value="1"/>
</dbReference>
<keyword evidence="3" id="KW-0645">Protease</keyword>
<keyword evidence="7" id="KW-0862">Zinc</keyword>
<dbReference type="InterPro" id="IPR050728">
    <property type="entry name" value="Zinc_Metalloprotease_M4"/>
</dbReference>
<dbReference type="EMBL" id="JARZHI010000005">
    <property type="protein sequence ID" value="MDI1429570.1"/>
    <property type="molecule type" value="Genomic_DNA"/>
</dbReference>
<dbReference type="SUPFAM" id="SSF55486">
    <property type="entry name" value="Metalloproteases ('zincins'), catalytic domain"/>
    <property type="match status" value="1"/>
</dbReference>
<evidence type="ECO:0000259" key="14">
    <source>
        <dbReference type="Pfam" id="PF07504"/>
    </source>
</evidence>
<feature type="domain" description="Peptidase M4 C-terminal" evidence="12">
    <location>
        <begin position="385"/>
        <end position="559"/>
    </location>
</feature>
<dbReference type="Pfam" id="PF07504">
    <property type="entry name" value="FTP"/>
    <property type="match status" value="1"/>
</dbReference>
<dbReference type="Gene3D" id="3.10.450.490">
    <property type="match status" value="1"/>
</dbReference>
<keyword evidence="16" id="KW-1185">Reference proteome</keyword>
<evidence type="ECO:0000256" key="4">
    <source>
        <dbReference type="ARBA" id="ARBA00022723"/>
    </source>
</evidence>
<dbReference type="Proteomes" id="UP001160301">
    <property type="component" value="Unassembled WGS sequence"/>
</dbReference>
<evidence type="ECO:0000313" key="15">
    <source>
        <dbReference type="EMBL" id="MDI1429570.1"/>
    </source>
</evidence>
<gene>
    <name evidence="15" type="ORF">QHF89_08690</name>
</gene>
<keyword evidence="4" id="KW-0479">Metal-binding</keyword>
<keyword evidence="6" id="KW-0378">Hydrolase</keyword>
<evidence type="ECO:0000256" key="8">
    <source>
        <dbReference type="ARBA" id="ARBA00023049"/>
    </source>
</evidence>
<evidence type="ECO:0000256" key="5">
    <source>
        <dbReference type="ARBA" id="ARBA00022729"/>
    </source>
</evidence>
<dbReference type="Gene3D" id="3.10.170.10">
    <property type="match status" value="1"/>
</dbReference>
<dbReference type="InterPro" id="IPR011096">
    <property type="entry name" value="FTP_domain"/>
</dbReference>
<evidence type="ECO:0000256" key="3">
    <source>
        <dbReference type="ARBA" id="ARBA00022670"/>
    </source>
</evidence>
<evidence type="ECO:0000313" key="16">
    <source>
        <dbReference type="Proteomes" id="UP001160301"/>
    </source>
</evidence>
<dbReference type="Gene3D" id="2.60.120.260">
    <property type="entry name" value="Galactose-binding domain-like"/>
    <property type="match status" value="1"/>
</dbReference>
<dbReference type="InterPro" id="IPR001570">
    <property type="entry name" value="Peptidase_M4_C_domain"/>
</dbReference>
<dbReference type="Gene3D" id="3.10.450.40">
    <property type="match status" value="1"/>
</dbReference>
<comment type="similarity">
    <text evidence="2">Belongs to the peptidase M4 family.</text>
</comment>
<dbReference type="Pfam" id="PF03413">
    <property type="entry name" value="PepSY"/>
    <property type="match status" value="1"/>
</dbReference>
<keyword evidence="5" id="KW-0732">Signal</keyword>
<evidence type="ECO:0000256" key="10">
    <source>
        <dbReference type="SAM" id="MobiDB-lite"/>
    </source>
</evidence>
<name>A0ABT6NMM0_9BACT</name>
<dbReference type="PROSITE" id="PS51257">
    <property type="entry name" value="PROKAR_LIPOPROTEIN"/>
    <property type="match status" value="1"/>
</dbReference>
<keyword evidence="9" id="KW-0865">Zymogen</keyword>
<dbReference type="RefSeq" id="WP_136967640.1">
    <property type="nucleotide sequence ID" value="NZ_JARZHI010000005.1"/>
</dbReference>
<dbReference type="InterPro" id="IPR013856">
    <property type="entry name" value="Peptidase_M4_domain"/>
</dbReference>
<evidence type="ECO:0000256" key="6">
    <source>
        <dbReference type="ARBA" id="ARBA00022801"/>
    </source>
</evidence>
<proteinExistence type="inferred from homology"/>